<evidence type="ECO:0000256" key="1">
    <source>
        <dbReference type="ARBA" id="ARBA00001947"/>
    </source>
</evidence>
<dbReference type="PATRIC" id="fig|83552.4.peg.1742"/>
<dbReference type="PANTHER" id="PTHR28570">
    <property type="entry name" value="ASPARTYL AMINOPEPTIDASE"/>
    <property type="match status" value="1"/>
</dbReference>
<evidence type="ECO:0000256" key="10">
    <source>
        <dbReference type="RuleBase" id="RU004387"/>
    </source>
</evidence>
<dbReference type="GO" id="GO:0008270">
    <property type="term" value="F:zinc ion binding"/>
    <property type="evidence" value="ECO:0007669"/>
    <property type="project" value="InterPro"/>
</dbReference>
<dbReference type="Proteomes" id="UP000031307">
    <property type="component" value="Unassembled WGS sequence"/>
</dbReference>
<dbReference type="PRINTS" id="PR00932">
    <property type="entry name" value="AMINO1PTASE"/>
</dbReference>
<evidence type="ECO:0000313" key="11">
    <source>
        <dbReference type="EMBL" id="KIA77150.1"/>
    </source>
</evidence>
<evidence type="ECO:0000256" key="7">
    <source>
        <dbReference type="ARBA" id="ARBA00022833"/>
    </source>
</evidence>
<dbReference type="GO" id="GO:0005737">
    <property type="term" value="C:cytoplasm"/>
    <property type="evidence" value="ECO:0007669"/>
    <property type="project" value="UniProtKB-ARBA"/>
</dbReference>
<comment type="caution">
    <text evidence="11">The sequence shown here is derived from an EMBL/GenBank/DDBJ whole genome shotgun (WGS) entry which is preliminary data.</text>
</comment>
<dbReference type="EC" id="3.4.11.-" evidence="10"/>
<keyword evidence="3 9" id="KW-0031">Aminopeptidase</keyword>
<evidence type="ECO:0000256" key="2">
    <source>
        <dbReference type="ARBA" id="ARBA00008290"/>
    </source>
</evidence>
<comment type="cofactor">
    <cofactor evidence="1 10">
        <name>Zn(2+)</name>
        <dbReference type="ChEBI" id="CHEBI:29105"/>
    </cofactor>
</comment>
<keyword evidence="6 9" id="KW-0378">Hydrolase</keyword>
<proteinExistence type="inferred from homology"/>
<evidence type="ECO:0000256" key="6">
    <source>
        <dbReference type="ARBA" id="ARBA00022801"/>
    </source>
</evidence>
<dbReference type="GO" id="GO:0008237">
    <property type="term" value="F:metallopeptidase activity"/>
    <property type="evidence" value="ECO:0007669"/>
    <property type="project" value="UniProtKB-KW"/>
</dbReference>
<dbReference type="EMBL" id="JSAM01000090">
    <property type="protein sequence ID" value="KIA77150.1"/>
    <property type="molecule type" value="Genomic_DNA"/>
</dbReference>
<organism evidence="11 12">
    <name type="scientific">Parachlamydia acanthamoebae</name>
    <dbReference type="NCBI Taxonomy" id="83552"/>
    <lineage>
        <taxon>Bacteria</taxon>
        <taxon>Pseudomonadati</taxon>
        <taxon>Chlamydiota</taxon>
        <taxon>Chlamydiia</taxon>
        <taxon>Parachlamydiales</taxon>
        <taxon>Parachlamydiaceae</taxon>
        <taxon>Parachlamydia</taxon>
    </lineage>
</organism>
<dbReference type="OMA" id="GPILKVN"/>
<dbReference type="RefSeq" id="WP_013925440.1">
    <property type="nucleotide sequence ID" value="NZ_JSAM01000090.1"/>
</dbReference>
<reference evidence="11 12" key="1">
    <citation type="journal article" date="2014" name="Mol. Biol. Evol.">
        <title>Massive expansion of Ubiquitination-related gene families within the Chlamydiae.</title>
        <authorList>
            <person name="Domman D."/>
            <person name="Collingro A."/>
            <person name="Lagkouvardos I."/>
            <person name="Gehre L."/>
            <person name="Weinmaier T."/>
            <person name="Rattei T."/>
            <person name="Subtil A."/>
            <person name="Horn M."/>
        </authorList>
    </citation>
    <scope>NUCLEOTIDE SEQUENCE [LARGE SCALE GENOMIC DNA]</scope>
    <source>
        <strain evidence="11 12">OEW1</strain>
    </source>
</reference>
<dbReference type="CDD" id="cd05658">
    <property type="entry name" value="M18_DAP"/>
    <property type="match status" value="1"/>
</dbReference>
<dbReference type="InterPro" id="IPR001948">
    <property type="entry name" value="Peptidase_M18"/>
</dbReference>
<evidence type="ECO:0000256" key="4">
    <source>
        <dbReference type="ARBA" id="ARBA00022670"/>
    </source>
</evidence>
<dbReference type="Gene3D" id="3.40.630.10">
    <property type="entry name" value="Zn peptidases"/>
    <property type="match status" value="1"/>
</dbReference>
<dbReference type="NCBIfam" id="NF002759">
    <property type="entry name" value="PRK02813.1"/>
    <property type="match status" value="1"/>
</dbReference>
<keyword evidence="5 9" id="KW-0479">Metal-binding</keyword>
<keyword evidence="4 9" id="KW-0645">Protease</keyword>
<sequence>MIPEEIQDLVVFLKESPTAWHAVRELQERLLKADFIFLPQAERWDIKPGKRYFTIKNGSSLCAFVAPLNPPNLVRLAASHTDSPALKLKPYSEFYRDSMVLFGVEVYGGPLLSSWLNRDLGIAGRVIIQEPDGSIVEKLVCLDAYPVVIPQLAIHLDPQVNENGLILNKQNHLSALAALEMPSDAKGYLNWLLKHEIGPHSILGADLFLFPLEEPSFIGYAKEMLAAYRIDSLTSVHAIWSALEQTLQPENTHLKMMVVWDNEEVGSSTAQGAESPFLSHTLERILLGYGQTREDYLRLLTNSICVSVDLAHAVHPNYMERHDPLHQPMLGQGIVLKSNAKQRYASDAWTNALITHLCQKEKIPLQHFVSRGDMSCGSTIGPIHAASTGMPTVDIGCPQLSMHAARELMATADQLSMCRLLEAFFRY</sequence>
<gene>
    <name evidence="11" type="primary">apeB</name>
    <name evidence="11" type="ORF">DB43_GU00430</name>
</gene>
<evidence type="ECO:0000256" key="8">
    <source>
        <dbReference type="ARBA" id="ARBA00023049"/>
    </source>
</evidence>
<evidence type="ECO:0000256" key="5">
    <source>
        <dbReference type="ARBA" id="ARBA00022723"/>
    </source>
</evidence>
<name>A0A0C1C7Z6_9BACT</name>
<evidence type="ECO:0000256" key="3">
    <source>
        <dbReference type="ARBA" id="ARBA00022438"/>
    </source>
</evidence>
<dbReference type="GO" id="GO:0006508">
    <property type="term" value="P:proteolysis"/>
    <property type="evidence" value="ECO:0007669"/>
    <property type="project" value="UniProtKB-KW"/>
</dbReference>
<dbReference type="GO" id="GO:0004177">
    <property type="term" value="F:aminopeptidase activity"/>
    <property type="evidence" value="ECO:0007669"/>
    <property type="project" value="UniProtKB-KW"/>
</dbReference>
<comment type="similarity">
    <text evidence="2 9">Belongs to the peptidase M18 family.</text>
</comment>
<dbReference type="AlphaFoldDB" id="A0A0C1C7Z6"/>
<dbReference type="Gene3D" id="2.30.250.10">
    <property type="entry name" value="Aminopeptidase i, Domain 2"/>
    <property type="match status" value="1"/>
</dbReference>
<keyword evidence="7 9" id="KW-0862">Zinc</keyword>
<evidence type="ECO:0000256" key="9">
    <source>
        <dbReference type="RuleBase" id="RU004386"/>
    </source>
</evidence>
<evidence type="ECO:0000313" key="12">
    <source>
        <dbReference type="Proteomes" id="UP000031307"/>
    </source>
</evidence>
<accession>A0A0C1C7Z6</accession>
<dbReference type="PANTHER" id="PTHR28570:SF3">
    <property type="entry name" value="ASPARTYL AMINOPEPTIDASE"/>
    <property type="match status" value="1"/>
</dbReference>
<dbReference type="InterPro" id="IPR023358">
    <property type="entry name" value="Peptidase_M18_dom2"/>
</dbReference>
<keyword evidence="8 9" id="KW-0482">Metalloprotease</keyword>
<protein>
    <recommendedName>
        <fullName evidence="10">M18 family aminopeptidase</fullName>
        <ecNumber evidence="10">3.4.11.-</ecNumber>
    </recommendedName>
</protein>
<dbReference type="SUPFAM" id="SSF53187">
    <property type="entry name" value="Zn-dependent exopeptidases"/>
    <property type="match status" value="1"/>
</dbReference>
<dbReference type="SUPFAM" id="SSF101821">
    <property type="entry name" value="Aminopeptidase/glucanase lid domain"/>
    <property type="match status" value="1"/>
</dbReference>
<dbReference type="Pfam" id="PF02127">
    <property type="entry name" value="Peptidase_M18"/>
    <property type="match status" value="1"/>
</dbReference>